<dbReference type="InterPro" id="IPR036047">
    <property type="entry name" value="F-box-like_dom_sf"/>
</dbReference>
<dbReference type="Pfam" id="PF12937">
    <property type="entry name" value="F-box-like"/>
    <property type="match status" value="1"/>
</dbReference>
<feature type="region of interest" description="Disordered" evidence="1">
    <location>
        <begin position="1"/>
        <end position="22"/>
    </location>
</feature>
<dbReference type="SUPFAM" id="SSF81383">
    <property type="entry name" value="F-box domain"/>
    <property type="match status" value="1"/>
</dbReference>
<protein>
    <recommendedName>
        <fullName evidence="2">F-box domain-containing protein</fullName>
    </recommendedName>
</protein>
<comment type="caution">
    <text evidence="3">The sequence shown here is derived from an EMBL/GenBank/DDBJ whole genome shotgun (WGS) entry which is preliminary data.</text>
</comment>
<sequence length="770" mass="88957">MQRDPAPQNSAGRQLRERKKRRYDFDLDVSDDEVSVQPKRAAIRRKSSGTPTMRRPRRSGKLATFKNMPLDVLHEIFGHLHPYDLLRLTRTTKDFRRILLHRSSLSTWKASFEDVPNLPECPPEMSEPAWANLAFSPHCHFCLASGIRNVEWKFRVRVCSKCVPYQLEVSQFGGTPVELYRDIPGGFDLPFDELGEFCLLVPNRGGKRYKRVFLREQLVAFRDIVLSLDSPEAQRSYFQSRRQWIESLNIHSANCEAWAHNQADDRNDELNKLRKERREAIVKRLDELGYRQDIQFLKPGELDRESFVSKPQRLTERVWKNIKPLAITFMDGVRQRRLEAEHTNLVRSRKRHAAEFLKAYKNARLPCTDIFPEPPDFCSFEPVQRILKRPADVTVNVSSFDHLTPVLPDLLKRWREYVQDGIQKVLLNDMTGSIHVAPDLQKFQPPVPGVLRQQTTLATTVFVCAACNGASQFGPLNGLAMFGMDLYDEEDEYMDFDDGFRDIKPLFHPEVMAHPCNTRFALRNEFLYHQLMAFSPRDPSEYLEDCLKARQRFNINRLKMDHQAGKAAACVVKMAGLDPNTATTADMDTLDPRFKCNDCRQYHRVTPPPKSEPSENGLDEHDDDEEDDDDDEDTCGPVHYAVLSWRQAVKHQCDRHTRGMDPSDMMAPPELIQRPQLDMSNLRLLSPNDHLTIEAKHKEEELMEKVAEIWCCALCRDSMKEPDAPLPFAKLKEHLRRVHKASNPVLNTHYYQHFAAKDLANVSGCVPFLA</sequence>
<evidence type="ECO:0000313" key="4">
    <source>
        <dbReference type="Proteomes" id="UP001140091"/>
    </source>
</evidence>
<evidence type="ECO:0000259" key="2">
    <source>
        <dbReference type="PROSITE" id="PS50181"/>
    </source>
</evidence>
<feature type="region of interest" description="Disordered" evidence="1">
    <location>
        <begin position="36"/>
        <end position="59"/>
    </location>
</feature>
<reference evidence="3" key="1">
    <citation type="submission" date="2022-06" db="EMBL/GenBank/DDBJ databases">
        <title>Genome Sequence of Candolleomyces eurysporus.</title>
        <authorList>
            <person name="Buettner E."/>
        </authorList>
    </citation>
    <scope>NUCLEOTIDE SEQUENCE</scope>
    <source>
        <strain evidence="3">VTCC 930004</strain>
    </source>
</reference>
<organism evidence="3 4">
    <name type="scientific">Candolleomyces eurysporus</name>
    <dbReference type="NCBI Taxonomy" id="2828524"/>
    <lineage>
        <taxon>Eukaryota</taxon>
        <taxon>Fungi</taxon>
        <taxon>Dikarya</taxon>
        <taxon>Basidiomycota</taxon>
        <taxon>Agaricomycotina</taxon>
        <taxon>Agaricomycetes</taxon>
        <taxon>Agaricomycetidae</taxon>
        <taxon>Agaricales</taxon>
        <taxon>Agaricineae</taxon>
        <taxon>Psathyrellaceae</taxon>
        <taxon>Candolleomyces</taxon>
    </lineage>
</organism>
<feature type="compositionally biased region" description="Acidic residues" evidence="1">
    <location>
        <begin position="620"/>
        <end position="634"/>
    </location>
</feature>
<feature type="region of interest" description="Disordered" evidence="1">
    <location>
        <begin position="600"/>
        <end position="636"/>
    </location>
</feature>
<dbReference type="InterPro" id="IPR001810">
    <property type="entry name" value="F-box_dom"/>
</dbReference>
<feature type="domain" description="F-box" evidence="2">
    <location>
        <begin position="62"/>
        <end position="111"/>
    </location>
</feature>
<keyword evidence="4" id="KW-1185">Reference proteome</keyword>
<dbReference type="Proteomes" id="UP001140091">
    <property type="component" value="Unassembled WGS sequence"/>
</dbReference>
<dbReference type="EMBL" id="JANBPK010000985">
    <property type="protein sequence ID" value="KAJ2927484.1"/>
    <property type="molecule type" value="Genomic_DNA"/>
</dbReference>
<dbReference type="OrthoDB" id="2322499at2759"/>
<dbReference type="PROSITE" id="PS50181">
    <property type="entry name" value="FBOX"/>
    <property type="match status" value="1"/>
</dbReference>
<evidence type="ECO:0000313" key="3">
    <source>
        <dbReference type="EMBL" id="KAJ2927484.1"/>
    </source>
</evidence>
<evidence type="ECO:0000256" key="1">
    <source>
        <dbReference type="SAM" id="MobiDB-lite"/>
    </source>
</evidence>
<name>A0A9W8J4W0_9AGAR</name>
<proteinExistence type="predicted"/>
<dbReference type="AlphaFoldDB" id="A0A9W8J4W0"/>
<accession>A0A9W8J4W0</accession>
<dbReference type="CDD" id="cd09917">
    <property type="entry name" value="F-box_SF"/>
    <property type="match status" value="1"/>
</dbReference>
<gene>
    <name evidence="3" type="ORF">H1R20_g9603</name>
</gene>
<feature type="non-terminal residue" evidence="3">
    <location>
        <position position="1"/>
    </location>
</feature>
<dbReference type="SMART" id="SM00256">
    <property type="entry name" value="FBOX"/>
    <property type="match status" value="1"/>
</dbReference>